<protein>
    <recommendedName>
        <fullName evidence="3">CHCH domain-containing protein</fullName>
    </recommendedName>
</protein>
<dbReference type="PANTHER" id="PTHR37750:SF1">
    <property type="entry name" value="COX19-LIKE CHCH FAMILY PROTEIN"/>
    <property type="match status" value="1"/>
</dbReference>
<proteinExistence type="predicted"/>
<name>A0AA41VMH3_PAPNU</name>
<accession>A0AA41VMH3</accession>
<dbReference type="PANTHER" id="PTHR37750">
    <property type="entry name" value="COX19-LIKE CHCH FAMILY PROTEIN"/>
    <property type="match status" value="1"/>
</dbReference>
<evidence type="ECO:0000313" key="1">
    <source>
        <dbReference type="EMBL" id="MCL7043953.1"/>
    </source>
</evidence>
<dbReference type="Gene3D" id="1.10.287.1130">
    <property type="entry name" value="CytochromE C oxidase copper chaperone"/>
    <property type="match status" value="1"/>
</dbReference>
<dbReference type="InterPro" id="IPR009069">
    <property type="entry name" value="Cys_alpha_HP_mot_SF"/>
</dbReference>
<dbReference type="EMBL" id="JAJJMA010252365">
    <property type="protein sequence ID" value="MCL7043953.1"/>
    <property type="molecule type" value="Genomic_DNA"/>
</dbReference>
<keyword evidence="2" id="KW-1185">Reference proteome</keyword>
<reference evidence="1" key="1">
    <citation type="submission" date="2022-03" db="EMBL/GenBank/DDBJ databases">
        <title>A functionally conserved STORR gene fusion in Papaver species that diverged 16.8 million years ago.</title>
        <authorList>
            <person name="Catania T."/>
        </authorList>
    </citation>
    <scope>NUCLEOTIDE SEQUENCE</scope>
    <source>
        <strain evidence="1">S-191538</strain>
    </source>
</reference>
<dbReference type="SUPFAM" id="SSF47072">
    <property type="entry name" value="Cysteine alpha-hairpin motif"/>
    <property type="match status" value="1"/>
</dbReference>
<dbReference type="AlphaFoldDB" id="A0AA41VMH3"/>
<evidence type="ECO:0008006" key="3">
    <source>
        <dbReference type="Google" id="ProtNLM"/>
    </source>
</evidence>
<evidence type="ECO:0000313" key="2">
    <source>
        <dbReference type="Proteomes" id="UP001177140"/>
    </source>
</evidence>
<gene>
    <name evidence="1" type="ORF">MKW94_015314</name>
</gene>
<sequence length="72" mass="7779">MEKTSGSGSSSVPPFCAHEALDLLNCVTGAGFDQEKCIRFLNALRDCVLDKKVKKFSLAEDNNAVADSDKKN</sequence>
<comment type="caution">
    <text evidence="1">The sequence shown here is derived from an EMBL/GenBank/DDBJ whole genome shotgun (WGS) entry which is preliminary data.</text>
</comment>
<organism evidence="1 2">
    <name type="scientific">Papaver nudicaule</name>
    <name type="common">Iceland poppy</name>
    <dbReference type="NCBI Taxonomy" id="74823"/>
    <lineage>
        <taxon>Eukaryota</taxon>
        <taxon>Viridiplantae</taxon>
        <taxon>Streptophyta</taxon>
        <taxon>Embryophyta</taxon>
        <taxon>Tracheophyta</taxon>
        <taxon>Spermatophyta</taxon>
        <taxon>Magnoliopsida</taxon>
        <taxon>Ranunculales</taxon>
        <taxon>Papaveraceae</taxon>
        <taxon>Papaveroideae</taxon>
        <taxon>Papaver</taxon>
    </lineage>
</organism>
<dbReference type="Proteomes" id="UP001177140">
    <property type="component" value="Unassembled WGS sequence"/>
</dbReference>